<protein>
    <submittedName>
        <fullName evidence="6">Transcriptional regulator, IclR family</fullName>
    </submittedName>
</protein>
<feature type="domain" description="HTH iclR-type" evidence="4">
    <location>
        <begin position="52"/>
        <end position="114"/>
    </location>
</feature>
<dbReference type="InterPro" id="IPR050707">
    <property type="entry name" value="HTH_MetabolicPath_Reg"/>
</dbReference>
<dbReference type="GO" id="GO:0045892">
    <property type="term" value="P:negative regulation of DNA-templated transcription"/>
    <property type="evidence" value="ECO:0007669"/>
    <property type="project" value="TreeGrafter"/>
</dbReference>
<dbReference type="PANTHER" id="PTHR30136:SF24">
    <property type="entry name" value="HTH-TYPE TRANSCRIPTIONAL REPRESSOR ALLR"/>
    <property type="match status" value="1"/>
</dbReference>
<dbReference type="AlphaFoldDB" id="A0A1H2Z8I6"/>
<dbReference type="Gene3D" id="3.30.450.40">
    <property type="match status" value="1"/>
</dbReference>
<proteinExistence type="predicted"/>
<reference evidence="6 7" key="1">
    <citation type="submission" date="2016-10" db="EMBL/GenBank/DDBJ databases">
        <authorList>
            <person name="de Groot N.N."/>
        </authorList>
    </citation>
    <scope>NUCLEOTIDE SEQUENCE [LARGE SCALE GENOMIC DNA]</scope>
    <source>
        <strain evidence="6 7">CGMCC 1.8894</strain>
    </source>
</reference>
<evidence type="ECO:0000256" key="3">
    <source>
        <dbReference type="ARBA" id="ARBA00023163"/>
    </source>
</evidence>
<organism evidence="6 7">
    <name type="scientific">Roseicitreum antarcticum</name>
    <dbReference type="NCBI Taxonomy" id="564137"/>
    <lineage>
        <taxon>Bacteria</taxon>
        <taxon>Pseudomonadati</taxon>
        <taxon>Pseudomonadota</taxon>
        <taxon>Alphaproteobacteria</taxon>
        <taxon>Rhodobacterales</taxon>
        <taxon>Paracoccaceae</taxon>
        <taxon>Roseicitreum</taxon>
    </lineage>
</organism>
<evidence type="ECO:0000259" key="5">
    <source>
        <dbReference type="PROSITE" id="PS51078"/>
    </source>
</evidence>
<evidence type="ECO:0000313" key="7">
    <source>
        <dbReference type="Proteomes" id="UP000198539"/>
    </source>
</evidence>
<dbReference type="InterPro" id="IPR036390">
    <property type="entry name" value="WH_DNA-bd_sf"/>
</dbReference>
<gene>
    <name evidence="6" type="ORF">SAMN04488238_105287</name>
</gene>
<dbReference type="SMART" id="SM00346">
    <property type="entry name" value="HTH_ICLR"/>
    <property type="match status" value="1"/>
</dbReference>
<dbReference type="GO" id="GO:0003700">
    <property type="term" value="F:DNA-binding transcription factor activity"/>
    <property type="evidence" value="ECO:0007669"/>
    <property type="project" value="TreeGrafter"/>
</dbReference>
<dbReference type="Pfam" id="PF01614">
    <property type="entry name" value="IclR_C"/>
    <property type="match status" value="1"/>
</dbReference>
<dbReference type="PROSITE" id="PS51078">
    <property type="entry name" value="ICLR_ED"/>
    <property type="match status" value="1"/>
</dbReference>
<name>A0A1H2Z8I6_9RHOB</name>
<sequence length="318" mass="34132">MILLAVENLSFIIWNKVLHIEKYSATRYALSTSDFRNFDTQGAGVAEGAQPDGTVGKALEVLDLVAGFARPVRFSEVLAISPYPKATLYRLLQTLVSQGMLTHDPGAQAYALGLRLVRLAHVAWQHSSLAPIARPHMDALSAQVGETVHLAQLDNAQVLYVDKRNARDPVAMYAQAGKVGPAYCTGVGKVMLAFAAPDRLPGLIARQSFHRFTDTTLTNPRALEAELRQIRAQGFAFDNEEHEAGIICVALPILGQAGGLLGAMSITSTTRRMSLGGLAALLPVLQPVAATIGQEAESWRFPQSAGRARRTAPAAKEG</sequence>
<accession>A0A1H2Z8I6</accession>
<dbReference type="EMBL" id="FNOM01000005">
    <property type="protein sequence ID" value="SDX13720.1"/>
    <property type="molecule type" value="Genomic_DNA"/>
</dbReference>
<dbReference type="SUPFAM" id="SSF55781">
    <property type="entry name" value="GAF domain-like"/>
    <property type="match status" value="1"/>
</dbReference>
<dbReference type="Proteomes" id="UP000198539">
    <property type="component" value="Unassembled WGS sequence"/>
</dbReference>
<dbReference type="InterPro" id="IPR005471">
    <property type="entry name" value="Tscrpt_reg_IclR_N"/>
</dbReference>
<dbReference type="InterPro" id="IPR029016">
    <property type="entry name" value="GAF-like_dom_sf"/>
</dbReference>
<dbReference type="InterPro" id="IPR014757">
    <property type="entry name" value="Tscrpt_reg_IclR_C"/>
</dbReference>
<dbReference type="PANTHER" id="PTHR30136">
    <property type="entry name" value="HELIX-TURN-HELIX TRANSCRIPTIONAL REGULATOR, ICLR FAMILY"/>
    <property type="match status" value="1"/>
</dbReference>
<keyword evidence="7" id="KW-1185">Reference proteome</keyword>
<dbReference type="Gene3D" id="1.10.10.10">
    <property type="entry name" value="Winged helix-like DNA-binding domain superfamily/Winged helix DNA-binding domain"/>
    <property type="match status" value="1"/>
</dbReference>
<dbReference type="GO" id="GO:0003677">
    <property type="term" value="F:DNA binding"/>
    <property type="evidence" value="ECO:0007669"/>
    <property type="project" value="UniProtKB-KW"/>
</dbReference>
<keyword evidence="1" id="KW-0805">Transcription regulation</keyword>
<feature type="domain" description="IclR-ED" evidence="5">
    <location>
        <begin position="115"/>
        <end position="298"/>
    </location>
</feature>
<dbReference type="Pfam" id="PF09339">
    <property type="entry name" value="HTH_IclR"/>
    <property type="match status" value="1"/>
</dbReference>
<dbReference type="STRING" id="564137.SAMN04488238_105287"/>
<evidence type="ECO:0000259" key="4">
    <source>
        <dbReference type="PROSITE" id="PS51077"/>
    </source>
</evidence>
<dbReference type="InterPro" id="IPR036388">
    <property type="entry name" value="WH-like_DNA-bd_sf"/>
</dbReference>
<evidence type="ECO:0000256" key="2">
    <source>
        <dbReference type="ARBA" id="ARBA00023125"/>
    </source>
</evidence>
<evidence type="ECO:0000256" key="1">
    <source>
        <dbReference type="ARBA" id="ARBA00023015"/>
    </source>
</evidence>
<keyword evidence="3" id="KW-0804">Transcription</keyword>
<keyword evidence="2" id="KW-0238">DNA-binding</keyword>
<dbReference type="PROSITE" id="PS51077">
    <property type="entry name" value="HTH_ICLR"/>
    <property type="match status" value="1"/>
</dbReference>
<dbReference type="SUPFAM" id="SSF46785">
    <property type="entry name" value="Winged helix' DNA-binding domain"/>
    <property type="match status" value="1"/>
</dbReference>
<evidence type="ECO:0000313" key="6">
    <source>
        <dbReference type="EMBL" id="SDX13720.1"/>
    </source>
</evidence>